<accession>A0A371PCS3</accession>
<evidence type="ECO:0000313" key="3">
    <source>
        <dbReference type="Proteomes" id="UP000265581"/>
    </source>
</evidence>
<keyword evidence="1" id="KW-0472">Membrane</keyword>
<name>A0A371PCS3_9ACTN</name>
<protein>
    <recommendedName>
        <fullName evidence="4">DUF2029 domain-containing protein</fullName>
    </recommendedName>
</protein>
<keyword evidence="1" id="KW-0812">Transmembrane</keyword>
<reference evidence="2 3" key="1">
    <citation type="submission" date="2018-08" db="EMBL/GenBank/DDBJ databases">
        <title>Aeromicrobium sp. M2KJ-4, whole genome shotgun sequence.</title>
        <authorList>
            <person name="Tuo L."/>
        </authorList>
    </citation>
    <scope>NUCLEOTIDE SEQUENCE [LARGE SCALE GENOMIC DNA]</scope>
    <source>
        <strain evidence="2 3">M2KJ-4</strain>
    </source>
</reference>
<keyword evidence="3" id="KW-1185">Reference proteome</keyword>
<evidence type="ECO:0000313" key="2">
    <source>
        <dbReference type="EMBL" id="REK73328.1"/>
    </source>
</evidence>
<comment type="caution">
    <text evidence="2">The sequence shown here is derived from an EMBL/GenBank/DDBJ whole genome shotgun (WGS) entry which is preliminary data.</text>
</comment>
<feature type="transmembrane region" description="Helical" evidence="1">
    <location>
        <begin position="160"/>
        <end position="181"/>
    </location>
</feature>
<dbReference type="AlphaFoldDB" id="A0A371PCS3"/>
<dbReference type="EMBL" id="QUBR01000001">
    <property type="protein sequence ID" value="REK73328.1"/>
    <property type="molecule type" value="Genomic_DNA"/>
</dbReference>
<feature type="transmembrane region" description="Helical" evidence="1">
    <location>
        <begin position="242"/>
        <end position="268"/>
    </location>
</feature>
<feature type="transmembrane region" description="Helical" evidence="1">
    <location>
        <begin position="42"/>
        <end position="62"/>
    </location>
</feature>
<dbReference type="OrthoDB" id="5242248at2"/>
<organism evidence="2 3">
    <name type="scientific">Aeromicrobium endophyticum</name>
    <dbReference type="NCBI Taxonomy" id="2292704"/>
    <lineage>
        <taxon>Bacteria</taxon>
        <taxon>Bacillati</taxon>
        <taxon>Actinomycetota</taxon>
        <taxon>Actinomycetes</taxon>
        <taxon>Propionibacteriales</taxon>
        <taxon>Nocardioidaceae</taxon>
        <taxon>Aeromicrobium</taxon>
    </lineage>
</organism>
<dbReference type="Proteomes" id="UP000265581">
    <property type="component" value="Unassembled WGS sequence"/>
</dbReference>
<keyword evidence="1" id="KW-1133">Transmembrane helix</keyword>
<feature type="transmembrane region" description="Helical" evidence="1">
    <location>
        <begin position="274"/>
        <end position="296"/>
    </location>
</feature>
<feature type="transmembrane region" description="Helical" evidence="1">
    <location>
        <begin position="69"/>
        <end position="88"/>
    </location>
</feature>
<feature type="transmembrane region" description="Helical" evidence="1">
    <location>
        <begin position="188"/>
        <end position="206"/>
    </location>
</feature>
<sequence>MLSAGAGLVLVVAAMVVPQWLDDDVRVHFPPLHADWDPRFGVLTLPAIAIGLVLVGVLPRLTRTLPWRALLATAFATAWLWIVAVAMTEGTEGLARTFERRQEYVYDAQSVGSIHTMLQTFIDRIPMDAPDNWYVHVAGHPPGALLYFVGLDRLGITDPFWIGVVCVTIASTAIVAVMITLRALGSEALARSVVPWIVLAPSAVWMGVNGDAVFTAVAAWGLALLAVAAVHRRALPAVGSGLLLGYCVYLSYGLPLLGILAVTVLVVARSWRPLPWALGGALVVAAAFTLGGFAWWEAYPVLRERYYDGIASERAFSYWVWANLAAWTFTAGLAVWAAFPTAVRALRERNVLAQLAAAAAATIVVADLSGMSKAEVERIWLPFTIWIVALPALLPERWHKPLLASQVLLALLAQQLLLTRW</sequence>
<proteinExistence type="predicted"/>
<feature type="transmembrane region" description="Helical" evidence="1">
    <location>
        <begin position="212"/>
        <end position="230"/>
    </location>
</feature>
<evidence type="ECO:0000256" key="1">
    <source>
        <dbReference type="SAM" id="Phobius"/>
    </source>
</evidence>
<gene>
    <name evidence="2" type="ORF">DX116_07155</name>
</gene>
<evidence type="ECO:0008006" key="4">
    <source>
        <dbReference type="Google" id="ProtNLM"/>
    </source>
</evidence>
<feature type="transmembrane region" description="Helical" evidence="1">
    <location>
        <begin position="316"/>
        <end position="339"/>
    </location>
</feature>